<keyword evidence="1" id="KW-0472">Membrane</keyword>
<dbReference type="EMBL" id="MCIF01000002">
    <property type="protein sequence ID" value="RAQ94087.1"/>
    <property type="molecule type" value="Genomic_DNA"/>
</dbReference>
<organism evidence="2 3">
    <name type="scientific">Thermogemmatispora tikiterensis</name>
    <dbReference type="NCBI Taxonomy" id="1825093"/>
    <lineage>
        <taxon>Bacteria</taxon>
        <taxon>Bacillati</taxon>
        <taxon>Chloroflexota</taxon>
        <taxon>Ktedonobacteria</taxon>
        <taxon>Thermogemmatisporales</taxon>
        <taxon>Thermogemmatisporaceae</taxon>
        <taxon>Thermogemmatispora</taxon>
    </lineage>
</organism>
<reference evidence="2 3" key="1">
    <citation type="submission" date="2016-08" db="EMBL/GenBank/DDBJ databases">
        <title>Analysis of Carbohydrate Active Enzymes in Thermogemmatispora T81 Reveals Carbohydrate Degradation Ability.</title>
        <authorList>
            <person name="Tomazini A."/>
            <person name="Lal S."/>
            <person name="Stott M."/>
            <person name="Henrissat B."/>
            <person name="Polikarpov I."/>
            <person name="Sparling R."/>
            <person name="Levin D.B."/>
        </authorList>
    </citation>
    <scope>NUCLEOTIDE SEQUENCE [LARGE SCALE GENOMIC DNA]</scope>
    <source>
        <strain evidence="2 3">T81</strain>
    </source>
</reference>
<dbReference type="Proteomes" id="UP000248706">
    <property type="component" value="Unassembled WGS sequence"/>
</dbReference>
<keyword evidence="1" id="KW-1133">Transmembrane helix</keyword>
<keyword evidence="1" id="KW-0812">Transmembrane</keyword>
<sequence>MSSFAEHNPLLDLVVDVLKIGLDLAAIVTLKIGLSALRRVSSINSAGQVQRFIDAIGQIMKRKPVTFAKYVAPAVGAIVGIVGAIAGAPNLIVDAARLGNDFFNVYLPYARSHDPSAGWNTNRW</sequence>
<feature type="transmembrane region" description="Helical" evidence="1">
    <location>
        <begin position="20"/>
        <end position="37"/>
    </location>
</feature>
<protein>
    <submittedName>
        <fullName evidence="2">Uncharacterized protein</fullName>
    </submittedName>
</protein>
<name>A0A328V8Y0_9CHLR</name>
<evidence type="ECO:0000313" key="2">
    <source>
        <dbReference type="EMBL" id="RAQ94087.1"/>
    </source>
</evidence>
<evidence type="ECO:0000256" key="1">
    <source>
        <dbReference type="SAM" id="Phobius"/>
    </source>
</evidence>
<keyword evidence="3" id="KW-1185">Reference proteome</keyword>
<evidence type="ECO:0000313" key="3">
    <source>
        <dbReference type="Proteomes" id="UP000248706"/>
    </source>
</evidence>
<gene>
    <name evidence="2" type="ORF">A4R35_00985</name>
</gene>
<proteinExistence type="predicted"/>
<feature type="transmembrane region" description="Helical" evidence="1">
    <location>
        <begin position="70"/>
        <end position="92"/>
    </location>
</feature>
<accession>A0A328V8Y0</accession>
<comment type="caution">
    <text evidence="2">The sequence shown here is derived from an EMBL/GenBank/DDBJ whole genome shotgun (WGS) entry which is preliminary data.</text>
</comment>
<dbReference type="AlphaFoldDB" id="A0A328V8Y0"/>